<feature type="transmembrane region" description="Helical" evidence="1">
    <location>
        <begin position="35"/>
        <end position="68"/>
    </location>
</feature>
<keyword evidence="1" id="KW-0472">Membrane</keyword>
<sequence>MLAFLCVVLFLWLGFKILGLLLRLSWSIWKVLAGLVLALCVPFLIVCLVVLGGIFLLLPLIAVGLLYAILKACT</sequence>
<comment type="caution">
    <text evidence="2">The sequence shown here is derived from an EMBL/GenBank/DDBJ whole genome shotgun (WGS) entry which is preliminary data.</text>
</comment>
<evidence type="ECO:0000256" key="1">
    <source>
        <dbReference type="SAM" id="Phobius"/>
    </source>
</evidence>
<accession>A0A9D0Z250</accession>
<evidence type="ECO:0000313" key="3">
    <source>
        <dbReference type="Proteomes" id="UP000886796"/>
    </source>
</evidence>
<dbReference type="Proteomes" id="UP000886796">
    <property type="component" value="Unassembled WGS sequence"/>
</dbReference>
<dbReference type="EMBL" id="DVFK01000051">
    <property type="protein sequence ID" value="HIQ67555.1"/>
    <property type="molecule type" value="Genomic_DNA"/>
</dbReference>
<dbReference type="AlphaFoldDB" id="A0A9D0Z250"/>
<evidence type="ECO:0000313" key="2">
    <source>
        <dbReference type="EMBL" id="HIQ67555.1"/>
    </source>
</evidence>
<keyword evidence="1" id="KW-0812">Transmembrane</keyword>
<organism evidence="2 3">
    <name type="scientific">Candidatus Faecousia excrementigallinarum</name>
    <dbReference type="NCBI Taxonomy" id="2840806"/>
    <lineage>
        <taxon>Bacteria</taxon>
        <taxon>Bacillati</taxon>
        <taxon>Bacillota</taxon>
        <taxon>Clostridia</taxon>
        <taxon>Eubacteriales</taxon>
        <taxon>Oscillospiraceae</taxon>
        <taxon>Faecousia</taxon>
    </lineage>
</organism>
<keyword evidence="1" id="KW-1133">Transmembrane helix</keyword>
<protein>
    <submittedName>
        <fullName evidence="2">Uncharacterized protein</fullName>
    </submittedName>
</protein>
<reference evidence="2" key="1">
    <citation type="submission" date="2020-10" db="EMBL/GenBank/DDBJ databases">
        <authorList>
            <person name="Gilroy R."/>
        </authorList>
    </citation>
    <scope>NUCLEOTIDE SEQUENCE</scope>
    <source>
        <strain evidence="2">13361</strain>
    </source>
</reference>
<gene>
    <name evidence="2" type="ORF">IAB74_03470</name>
</gene>
<proteinExistence type="predicted"/>
<name>A0A9D0Z250_9FIRM</name>
<reference evidence="2" key="2">
    <citation type="journal article" date="2021" name="PeerJ">
        <title>Extensive microbial diversity within the chicken gut microbiome revealed by metagenomics and culture.</title>
        <authorList>
            <person name="Gilroy R."/>
            <person name="Ravi A."/>
            <person name="Getino M."/>
            <person name="Pursley I."/>
            <person name="Horton D.L."/>
            <person name="Alikhan N.F."/>
            <person name="Baker D."/>
            <person name="Gharbi K."/>
            <person name="Hall N."/>
            <person name="Watson M."/>
            <person name="Adriaenssens E.M."/>
            <person name="Foster-Nyarko E."/>
            <person name="Jarju S."/>
            <person name="Secka A."/>
            <person name="Antonio M."/>
            <person name="Oren A."/>
            <person name="Chaudhuri R.R."/>
            <person name="La Ragione R."/>
            <person name="Hildebrand F."/>
            <person name="Pallen M.J."/>
        </authorList>
    </citation>
    <scope>NUCLEOTIDE SEQUENCE</scope>
    <source>
        <strain evidence="2">13361</strain>
    </source>
</reference>